<protein>
    <submittedName>
        <fullName evidence="1">Uncharacterized protein</fullName>
    </submittedName>
</protein>
<comment type="caution">
    <text evidence="1">The sequence shown here is derived from an EMBL/GenBank/DDBJ whole genome shotgun (WGS) entry which is preliminary data.</text>
</comment>
<dbReference type="AlphaFoldDB" id="A0A419SJS3"/>
<proteinExistence type="predicted"/>
<sequence>MKNKIEYIINHYPTNSTDYVARKLNLTPSKVRSIAKGLDLKKCEDYKKSLMNRLVEDRRKWYEANIPPFSPTHLQEQIILGSLLGDGYISKGRKEVLTIIIKNILGKVKEITDSGNNLN</sequence>
<reference evidence="1 2" key="1">
    <citation type="submission" date="2016-08" db="EMBL/GenBank/DDBJ databases">
        <title>Novel Firmicute Genomes.</title>
        <authorList>
            <person name="Poppleton D.I."/>
            <person name="Gribaldo S."/>
        </authorList>
    </citation>
    <scope>NUCLEOTIDE SEQUENCE [LARGE SCALE GENOMIC DNA]</scope>
    <source>
        <strain evidence="1 2">RAOx-1</strain>
    </source>
</reference>
<keyword evidence="2" id="KW-1185">Reference proteome</keyword>
<evidence type="ECO:0000313" key="2">
    <source>
        <dbReference type="Proteomes" id="UP000284219"/>
    </source>
</evidence>
<gene>
    <name evidence="1" type="ORF">BEP19_07415</name>
</gene>
<dbReference type="EMBL" id="MCHY01000008">
    <property type="protein sequence ID" value="RKD24225.1"/>
    <property type="molecule type" value="Genomic_DNA"/>
</dbReference>
<dbReference type="OrthoDB" id="2351986at2"/>
<dbReference type="Proteomes" id="UP000284219">
    <property type="component" value="Unassembled WGS sequence"/>
</dbReference>
<name>A0A419SJS3_9BACL</name>
<organism evidence="1 2">
    <name type="scientific">Ammoniphilus oxalaticus</name>
    <dbReference type="NCBI Taxonomy" id="66863"/>
    <lineage>
        <taxon>Bacteria</taxon>
        <taxon>Bacillati</taxon>
        <taxon>Bacillota</taxon>
        <taxon>Bacilli</taxon>
        <taxon>Bacillales</taxon>
        <taxon>Paenibacillaceae</taxon>
        <taxon>Aneurinibacillus group</taxon>
        <taxon>Ammoniphilus</taxon>
    </lineage>
</organism>
<dbReference type="RefSeq" id="WP_120189490.1">
    <property type="nucleotide sequence ID" value="NZ_MCHY01000008.1"/>
</dbReference>
<accession>A0A419SJS3</accession>
<evidence type="ECO:0000313" key="1">
    <source>
        <dbReference type="EMBL" id="RKD24225.1"/>
    </source>
</evidence>